<keyword evidence="3" id="KW-1185">Reference proteome</keyword>
<comment type="caution">
    <text evidence="2">The sequence shown here is derived from an EMBL/GenBank/DDBJ whole genome shotgun (WGS) entry which is preliminary data.</text>
</comment>
<proteinExistence type="predicted"/>
<feature type="compositionally biased region" description="Basic and acidic residues" evidence="1">
    <location>
        <begin position="30"/>
        <end position="45"/>
    </location>
</feature>
<dbReference type="AlphaFoldDB" id="A0AA35WWR0"/>
<reference evidence="2" key="1">
    <citation type="submission" date="2023-03" db="EMBL/GenBank/DDBJ databases">
        <authorList>
            <person name="Steffen K."/>
            <person name="Cardenas P."/>
        </authorList>
    </citation>
    <scope>NUCLEOTIDE SEQUENCE</scope>
</reference>
<feature type="compositionally biased region" description="Polar residues" evidence="1">
    <location>
        <begin position="62"/>
        <end position="74"/>
    </location>
</feature>
<evidence type="ECO:0008006" key="4">
    <source>
        <dbReference type="Google" id="ProtNLM"/>
    </source>
</evidence>
<feature type="region of interest" description="Disordered" evidence="1">
    <location>
        <begin position="185"/>
        <end position="205"/>
    </location>
</feature>
<evidence type="ECO:0000313" key="3">
    <source>
        <dbReference type="Proteomes" id="UP001174909"/>
    </source>
</evidence>
<dbReference type="Proteomes" id="UP001174909">
    <property type="component" value="Unassembled WGS sequence"/>
</dbReference>
<evidence type="ECO:0000256" key="1">
    <source>
        <dbReference type="SAM" id="MobiDB-lite"/>
    </source>
</evidence>
<accession>A0AA35WWR0</accession>
<sequence>MRRFMASLGTRGDGFFTKQDGGGEVPVEATHGKWDVIHPSEDELVQRQQQFDQHEKEGAQVPKQSQSSDAPPTYSDTIQQLPIGFYFPKDSGISLPSELTTKIVFPGKDVPVYSPTASLPKAYRRTWHDAFRPPHGPPTFFPISIGYGAEVGLQPGLQALWDPVGKFYFFLDHFRQVTFYEDPRPASHPQVRGPAPATSLWRQPK</sequence>
<evidence type="ECO:0000313" key="2">
    <source>
        <dbReference type="EMBL" id="CAI8029412.1"/>
    </source>
</evidence>
<protein>
    <recommendedName>
        <fullName evidence="4">WW domain-containing protein</fullName>
    </recommendedName>
</protein>
<gene>
    <name evidence="2" type="ORF">GBAR_LOCUS16711</name>
</gene>
<organism evidence="2 3">
    <name type="scientific">Geodia barretti</name>
    <name type="common">Barrett's horny sponge</name>
    <dbReference type="NCBI Taxonomy" id="519541"/>
    <lineage>
        <taxon>Eukaryota</taxon>
        <taxon>Metazoa</taxon>
        <taxon>Porifera</taxon>
        <taxon>Demospongiae</taxon>
        <taxon>Heteroscleromorpha</taxon>
        <taxon>Tetractinellida</taxon>
        <taxon>Astrophorina</taxon>
        <taxon>Geodiidae</taxon>
        <taxon>Geodia</taxon>
    </lineage>
</organism>
<name>A0AA35WWR0_GEOBA</name>
<dbReference type="EMBL" id="CASHTH010002405">
    <property type="protein sequence ID" value="CAI8029412.1"/>
    <property type="molecule type" value="Genomic_DNA"/>
</dbReference>
<feature type="region of interest" description="Disordered" evidence="1">
    <location>
        <begin position="1"/>
        <end position="74"/>
    </location>
</feature>